<dbReference type="InterPro" id="IPR003856">
    <property type="entry name" value="LPS_length_determ_N"/>
</dbReference>
<dbReference type="InterPro" id="IPR050445">
    <property type="entry name" value="Bact_polysacc_biosynth/exp"/>
</dbReference>
<dbReference type="GO" id="GO:0004713">
    <property type="term" value="F:protein tyrosine kinase activity"/>
    <property type="evidence" value="ECO:0007669"/>
    <property type="project" value="UniProtKB-KW"/>
</dbReference>
<keyword evidence="4" id="KW-0997">Cell inner membrane</keyword>
<dbReference type="KEGG" id="aei:AOY20_03770"/>
<comment type="similarity">
    <text evidence="2">Belongs to the etk/wzc family.</text>
</comment>
<dbReference type="NCBIfam" id="TIGR01007">
    <property type="entry name" value="eps_fam"/>
    <property type="match status" value="1"/>
</dbReference>
<evidence type="ECO:0000256" key="5">
    <source>
        <dbReference type="ARBA" id="ARBA00022679"/>
    </source>
</evidence>
<dbReference type="STRING" id="1324350.AOY20_03770"/>
<dbReference type="OrthoDB" id="9775724at2"/>
<evidence type="ECO:0000256" key="7">
    <source>
        <dbReference type="ARBA" id="ARBA00022741"/>
    </source>
</evidence>
<keyword evidence="7" id="KW-0547">Nucleotide-binding</keyword>
<dbReference type="Gene3D" id="3.40.50.300">
    <property type="entry name" value="P-loop containing nucleotide triphosphate hydrolases"/>
    <property type="match status" value="1"/>
</dbReference>
<dbReference type="SUPFAM" id="SSF52540">
    <property type="entry name" value="P-loop containing nucleoside triphosphate hydrolases"/>
    <property type="match status" value="1"/>
</dbReference>
<evidence type="ECO:0000313" key="19">
    <source>
        <dbReference type="Proteomes" id="UP000064939"/>
    </source>
</evidence>
<keyword evidence="9" id="KW-0067">ATP-binding</keyword>
<dbReference type="InterPro" id="IPR027417">
    <property type="entry name" value="P-loop_NTPase"/>
</dbReference>
<evidence type="ECO:0000256" key="11">
    <source>
        <dbReference type="ARBA" id="ARBA00023136"/>
    </source>
</evidence>
<dbReference type="AlphaFoldDB" id="A0A0N9WBG0"/>
<evidence type="ECO:0000259" key="16">
    <source>
        <dbReference type="Pfam" id="PF13614"/>
    </source>
</evidence>
<evidence type="ECO:0000256" key="1">
    <source>
        <dbReference type="ARBA" id="ARBA00004429"/>
    </source>
</evidence>
<feature type="domain" description="Tyrosine-protein kinase G-rich" evidence="17">
    <location>
        <begin position="377"/>
        <end position="457"/>
    </location>
</feature>
<evidence type="ECO:0000256" key="14">
    <source>
        <dbReference type="SAM" id="Phobius"/>
    </source>
</evidence>
<dbReference type="GO" id="GO:0005524">
    <property type="term" value="F:ATP binding"/>
    <property type="evidence" value="ECO:0007669"/>
    <property type="project" value="UniProtKB-KW"/>
</dbReference>
<gene>
    <name evidence="18" type="ORF">AOY20_03770</name>
</gene>
<evidence type="ECO:0000256" key="3">
    <source>
        <dbReference type="ARBA" id="ARBA00022475"/>
    </source>
</evidence>
<dbReference type="GO" id="GO:0005886">
    <property type="term" value="C:plasma membrane"/>
    <property type="evidence" value="ECO:0007669"/>
    <property type="project" value="UniProtKB-SubCell"/>
</dbReference>
<evidence type="ECO:0000256" key="13">
    <source>
        <dbReference type="ARBA" id="ARBA00053015"/>
    </source>
</evidence>
<dbReference type="InterPro" id="IPR025669">
    <property type="entry name" value="AAA_dom"/>
</dbReference>
<evidence type="ECO:0000259" key="15">
    <source>
        <dbReference type="Pfam" id="PF02706"/>
    </source>
</evidence>
<proteinExistence type="inferred from homology"/>
<evidence type="ECO:0000256" key="8">
    <source>
        <dbReference type="ARBA" id="ARBA00022777"/>
    </source>
</evidence>
<keyword evidence="3" id="KW-1003">Cell membrane</keyword>
<evidence type="ECO:0000256" key="12">
    <source>
        <dbReference type="ARBA" id="ARBA00023137"/>
    </source>
</evidence>
<dbReference type="RefSeq" id="WP_054580621.1">
    <property type="nucleotide sequence ID" value="NZ_CP012808.1"/>
</dbReference>
<protein>
    <submittedName>
        <fullName evidence="18">Tyrosine protein kinase</fullName>
    </submittedName>
</protein>
<evidence type="ECO:0000256" key="10">
    <source>
        <dbReference type="ARBA" id="ARBA00022989"/>
    </source>
</evidence>
<dbReference type="Pfam" id="PF13807">
    <property type="entry name" value="GNVR"/>
    <property type="match status" value="1"/>
</dbReference>
<keyword evidence="11 14" id="KW-0472">Membrane</keyword>
<dbReference type="InterPro" id="IPR032807">
    <property type="entry name" value="GNVR"/>
</dbReference>
<keyword evidence="8 18" id="KW-0418">Kinase</keyword>
<dbReference type="FunFam" id="3.40.50.300:FF:000527">
    <property type="entry name" value="Tyrosine-protein kinase etk"/>
    <property type="match status" value="1"/>
</dbReference>
<dbReference type="Pfam" id="PF02706">
    <property type="entry name" value="Wzz"/>
    <property type="match status" value="1"/>
</dbReference>
<accession>A0A0N9WBG0</accession>
<keyword evidence="10 14" id="KW-1133">Transmembrane helix</keyword>
<evidence type="ECO:0000256" key="4">
    <source>
        <dbReference type="ARBA" id="ARBA00022519"/>
    </source>
</evidence>
<keyword evidence="5" id="KW-0808">Transferase</keyword>
<keyword evidence="19" id="KW-1185">Reference proteome</keyword>
<dbReference type="GO" id="GO:0042802">
    <property type="term" value="F:identical protein binding"/>
    <property type="evidence" value="ECO:0007669"/>
    <property type="project" value="UniProtKB-ARBA"/>
</dbReference>
<dbReference type="Pfam" id="PF13614">
    <property type="entry name" value="AAA_31"/>
    <property type="match status" value="1"/>
</dbReference>
<keyword evidence="6 14" id="KW-0812">Transmembrane</keyword>
<feature type="domain" description="Polysaccharide chain length determinant N-terminal" evidence="15">
    <location>
        <begin position="9"/>
        <end position="101"/>
    </location>
</feature>
<dbReference type="EMBL" id="CP012808">
    <property type="protein sequence ID" value="ALH94721.1"/>
    <property type="molecule type" value="Genomic_DNA"/>
</dbReference>
<comment type="subcellular location">
    <subcellularLocation>
        <location evidence="1">Cell inner membrane</location>
        <topology evidence="1">Multi-pass membrane protein</topology>
    </subcellularLocation>
</comment>
<evidence type="ECO:0000256" key="9">
    <source>
        <dbReference type="ARBA" id="ARBA00022840"/>
    </source>
</evidence>
<dbReference type="PANTHER" id="PTHR32309:SF32">
    <property type="entry name" value="TYROSINE-PROTEIN KINASE ETK-RELATED"/>
    <property type="match status" value="1"/>
</dbReference>
<dbReference type="Proteomes" id="UP000064939">
    <property type="component" value="Chromosome"/>
</dbReference>
<organism evidence="18 19">
    <name type="scientific">Acinetobacter equi</name>
    <dbReference type="NCBI Taxonomy" id="1324350"/>
    <lineage>
        <taxon>Bacteria</taxon>
        <taxon>Pseudomonadati</taxon>
        <taxon>Pseudomonadota</taxon>
        <taxon>Gammaproteobacteria</taxon>
        <taxon>Moraxellales</taxon>
        <taxon>Moraxellaceae</taxon>
        <taxon>Acinetobacter</taxon>
    </lineage>
</organism>
<comment type="catalytic activity">
    <reaction evidence="13">
        <text>L-tyrosyl-[protein] + ATP = O-phospho-L-tyrosyl-[protein] + ADP + H(+)</text>
        <dbReference type="Rhea" id="RHEA:10596"/>
        <dbReference type="Rhea" id="RHEA-COMP:10136"/>
        <dbReference type="Rhea" id="RHEA-COMP:20101"/>
        <dbReference type="ChEBI" id="CHEBI:15378"/>
        <dbReference type="ChEBI" id="CHEBI:30616"/>
        <dbReference type="ChEBI" id="CHEBI:46858"/>
        <dbReference type="ChEBI" id="CHEBI:61978"/>
        <dbReference type="ChEBI" id="CHEBI:456216"/>
    </reaction>
</comment>
<sequence>MNTKQNIEDHIDLKELFFSIIAHWLLILICIVLSLFIALMYLRVTPNIYSVNALVQVEEKKGTSAALLGDLSNIVDQKQPAQTEIEILKSRLVLGDVIRHLNLDIAITGDKTSLLDRLIHKNQYITEYHAQSIIFNDDKKSFRIQKFIIPEKYLDHPLEIHFKDNVFSLYDTETETKLIQLPLNQDHITRTVDGEWHLSIYTSDHHNSSYFITKKSFPRAINDILGHFSVAEKGKLTGILNLQYRGENREHITKVLNSILSAYNKQNIDRRTAETAQTLKFLDEKLPILLNELMVAERQFNEFREKNNTIDITKESELYLTQSMQLDTQRAKLLQQVAEASSKYTDAHPVMQQMNAQLTALNQKIAELDGVLKKLPDLQHQYLQLFREVEVKQQLYTSLLNSSQQLAIAKAGEIGNVRIIDTAIDPITPIKPSKLTIIVLSIFIGGFIGIMIAILRNFLRNGIKDAQQIENTFDIPVYATVPRSKTQLNWVKLRKHKKNQVIPILAVQNSTDIAIESLRSMRTALHVASKTAKNNIIMITGPAPEVGKSFTSTNLAVILAQGKKRVLIIDADMRRGNLDQYFNMINQPGLAEYLNNQLELGCVTRKTNIENLDLITRGKSPHNPSELLNSNNFKKLLDHFATQYDYILIDTPPILAVTDGLIISQYVGMSILVARFAKTQIKELEIVINRFKQVDSQVTGIILNDIQKSTLGYNYSYTYHYENR</sequence>
<dbReference type="PANTHER" id="PTHR32309">
    <property type="entry name" value="TYROSINE-PROTEIN KINASE"/>
    <property type="match status" value="1"/>
</dbReference>
<evidence type="ECO:0000313" key="18">
    <source>
        <dbReference type="EMBL" id="ALH94721.1"/>
    </source>
</evidence>
<keyword evidence="12" id="KW-0829">Tyrosine-protein kinase</keyword>
<dbReference type="InterPro" id="IPR005702">
    <property type="entry name" value="Wzc-like_C"/>
</dbReference>
<evidence type="ECO:0000256" key="2">
    <source>
        <dbReference type="ARBA" id="ARBA00008883"/>
    </source>
</evidence>
<reference evidence="18 19" key="1">
    <citation type="journal article" date="2015" name="Int. J. Syst. Evol. Microbiol.">
        <title>Acinetobacter equi sp. nov. isolated from horse faeces.</title>
        <authorList>
            <person name="Poppel M.T."/>
            <person name="Skiebe E."/>
            <person name="Laue M."/>
            <person name="Bergmann H."/>
            <person name="Ebersberger I."/>
            <person name="Garn T."/>
            <person name="Fruth A."/>
            <person name="Baumgardt S."/>
            <person name="Busse H.J."/>
            <person name="Wilharm G."/>
        </authorList>
    </citation>
    <scope>NUCLEOTIDE SEQUENCE [LARGE SCALE GENOMIC DNA]</scope>
    <source>
        <strain evidence="18 19">114</strain>
    </source>
</reference>
<name>A0A0N9WBG0_9GAMM</name>
<evidence type="ECO:0000259" key="17">
    <source>
        <dbReference type="Pfam" id="PF13807"/>
    </source>
</evidence>
<feature type="transmembrane region" description="Helical" evidence="14">
    <location>
        <begin position="21"/>
        <end position="42"/>
    </location>
</feature>
<feature type="domain" description="AAA" evidence="16">
    <location>
        <begin position="545"/>
        <end position="693"/>
    </location>
</feature>
<dbReference type="CDD" id="cd05387">
    <property type="entry name" value="BY-kinase"/>
    <property type="match status" value="1"/>
</dbReference>
<evidence type="ECO:0000256" key="6">
    <source>
        <dbReference type="ARBA" id="ARBA00022692"/>
    </source>
</evidence>
<feature type="transmembrane region" description="Helical" evidence="14">
    <location>
        <begin position="435"/>
        <end position="455"/>
    </location>
</feature>